<dbReference type="AlphaFoldDB" id="A0A252F658"/>
<evidence type="ECO:0000313" key="2">
    <source>
        <dbReference type="EMBL" id="OUM21268.1"/>
    </source>
</evidence>
<evidence type="ECO:0000313" key="3">
    <source>
        <dbReference type="Proteomes" id="UP000194903"/>
    </source>
</evidence>
<accession>A0A252F658</accession>
<feature type="transmembrane region" description="Helical" evidence="1">
    <location>
        <begin position="167"/>
        <end position="193"/>
    </location>
</feature>
<organism evidence="2 3">
    <name type="scientific">Butyricicoccus porcorum</name>
    <dbReference type="NCBI Taxonomy" id="1945634"/>
    <lineage>
        <taxon>Bacteria</taxon>
        <taxon>Bacillati</taxon>
        <taxon>Bacillota</taxon>
        <taxon>Clostridia</taxon>
        <taxon>Eubacteriales</taxon>
        <taxon>Butyricicoccaceae</taxon>
        <taxon>Butyricicoccus</taxon>
    </lineage>
</organism>
<dbReference type="EMBL" id="NHOC01000002">
    <property type="protein sequence ID" value="OUM21268.1"/>
    <property type="molecule type" value="Genomic_DNA"/>
</dbReference>
<evidence type="ECO:0000256" key="1">
    <source>
        <dbReference type="SAM" id="Phobius"/>
    </source>
</evidence>
<protein>
    <recommendedName>
        <fullName evidence="4">Stage II sporulation protein M</fullName>
    </recommendedName>
</protein>
<gene>
    <name evidence="2" type="ORF">CBW42_01470</name>
</gene>
<evidence type="ECO:0008006" key="4">
    <source>
        <dbReference type="Google" id="ProtNLM"/>
    </source>
</evidence>
<name>A0A252F658_9FIRM</name>
<proteinExistence type="predicted"/>
<comment type="caution">
    <text evidence="2">The sequence shown here is derived from an EMBL/GenBank/DDBJ whole genome shotgun (WGS) entry which is preliminary data.</text>
</comment>
<keyword evidence="3" id="KW-1185">Reference proteome</keyword>
<feature type="transmembrane region" description="Helical" evidence="1">
    <location>
        <begin position="92"/>
        <end position="113"/>
    </location>
</feature>
<keyword evidence="1" id="KW-0812">Transmembrane</keyword>
<keyword evidence="1" id="KW-0472">Membrane</keyword>
<sequence>MLSFSDVRRLRQSPVFAFLVAALLCGVLAGSFTGMHIPQSAGSYAGDLAALVAENATGELPSLRTVVACIGGTFGWAVGAVLLGALPGRMMWVGLLTALRGFLLAFSAAAALVESGWRGIYISVVSIGISAVFWIPALLLVCAAVLDAAQGRGNRGYFTALGRFGGVLGISTALLCGSALWRLLAVPVLLGLVGA</sequence>
<feature type="transmembrane region" description="Helical" evidence="1">
    <location>
        <begin position="61"/>
        <end position="85"/>
    </location>
</feature>
<keyword evidence="1" id="KW-1133">Transmembrane helix</keyword>
<reference evidence="2 3" key="1">
    <citation type="submission" date="2017-05" db="EMBL/GenBank/DDBJ databases">
        <title>Butyricicoccus porcorum sp. nov. a butyrate-producing bacterium from the swine intestinal tract.</title>
        <authorList>
            <person name="Trachsel J."/>
            <person name="Humphrey S."/>
            <person name="Allen H.K."/>
        </authorList>
    </citation>
    <scope>NUCLEOTIDE SEQUENCE [LARGE SCALE GENOMIC DNA]</scope>
    <source>
        <strain evidence="2">BB10</strain>
    </source>
</reference>
<feature type="transmembrane region" description="Helical" evidence="1">
    <location>
        <begin position="119"/>
        <end position="146"/>
    </location>
</feature>
<dbReference type="Proteomes" id="UP000194903">
    <property type="component" value="Unassembled WGS sequence"/>
</dbReference>